<evidence type="ECO:0000256" key="1">
    <source>
        <dbReference type="SAM" id="Coils"/>
    </source>
</evidence>
<feature type="coiled-coil region" evidence="1">
    <location>
        <begin position="172"/>
        <end position="220"/>
    </location>
</feature>
<dbReference type="EMBL" id="MN740545">
    <property type="protein sequence ID" value="QHS77317.1"/>
    <property type="molecule type" value="Genomic_DNA"/>
</dbReference>
<dbReference type="AlphaFoldDB" id="A0A6C0AC85"/>
<dbReference type="Gene3D" id="1.10.287.1490">
    <property type="match status" value="1"/>
</dbReference>
<evidence type="ECO:0000313" key="2">
    <source>
        <dbReference type="EMBL" id="QHS77317.1"/>
    </source>
</evidence>
<sequence length="237" mass="27770">MKSGSPNRLFGNNFIDLVNKISINSIDNNGQTLLHHAIKLHKIDYVELLLSLGINNDTLDHYKDTPLQLAIKEHFVQGVQALIKSTAYVTPDSTKEKNNLEYKYNTERRKRTYAESQMQEMKRDLASKNITIREKQYIIDDLQYKLAKTLSPFHKNQLSELTKDNCRLKDHVNTLENDLTREKIKRSQMESKYNIVLNEVESLKTKVPKLEAELTKVVDERNTFKKRYEKLREGMKK</sequence>
<dbReference type="SUPFAM" id="SSF48403">
    <property type="entry name" value="Ankyrin repeat"/>
    <property type="match status" value="1"/>
</dbReference>
<dbReference type="PROSITE" id="PS50088">
    <property type="entry name" value="ANK_REPEAT"/>
    <property type="match status" value="1"/>
</dbReference>
<dbReference type="Gene3D" id="1.25.40.20">
    <property type="entry name" value="Ankyrin repeat-containing domain"/>
    <property type="match status" value="1"/>
</dbReference>
<dbReference type="InterPro" id="IPR002110">
    <property type="entry name" value="Ankyrin_rpt"/>
</dbReference>
<proteinExistence type="predicted"/>
<protein>
    <submittedName>
        <fullName evidence="2">Uncharacterized protein</fullName>
    </submittedName>
</protein>
<dbReference type="Pfam" id="PF12796">
    <property type="entry name" value="Ank_2"/>
    <property type="match status" value="1"/>
</dbReference>
<accession>A0A6C0AC85</accession>
<dbReference type="PROSITE" id="PS50297">
    <property type="entry name" value="ANK_REP_REGION"/>
    <property type="match status" value="1"/>
</dbReference>
<name>A0A6C0AC85_9ZZZZ</name>
<keyword evidence="1" id="KW-0175">Coiled coil</keyword>
<organism evidence="2">
    <name type="scientific">viral metagenome</name>
    <dbReference type="NCBI Taxonomy" id="1070528"/>
    <lineage>
        <taxon>unclassified sequences</taxon>
        <taxon>metagenomes</taxon>
        <taxon>organismal metagenomes</taxon>
    </lineage>
</organism>
<dbReference type="InterPro" id="IPR036770">
    <property type="entry name" value="Ankyrin_rpt-contain_sf"/>
</dbReference>
<reference evidence="2" key="1">
    <citation type="journal article" date="2020" name="Nature">
        <title>Giant virus diversity and host interactions through global metagenomics.</title>
        <authorList>
            <person name="Schulz F."/>
            <person name="Roux S."/>
            <person name="Paez-Espino D."/>
            <person name="Jungbluth S."/>
            <person name="Walsh D.A."/>
            <person name="Denef V.J."/>
            <person name="McMahon K.D."/>
            <person name="Konstantinidis K.T."/>
            <person name="Eloe-Fadrosh E.A."/>
            <person name="Kyrpides N.C."/>
            <person name="Woyke T."/>
        </authorList>
    </citation>
    <scope>NUCLEOTIDE SEQUENCE</scope>
    <source>
        <strain evidence="2">GVMAG-S-1004661-13</strain>
    </source>
</reference>
<dbReference type="SMART" id="SM00248">
    <property type="entry name" value="ANK"/>
    <property type="match status" value="2"/>
</dbReference>